<accession>A0A9W9D5V3</accession>
<reference evidence="1" key="1">
    <citation type="submission" date="2022-10" db="EMBL/GenBank/DDBJ databases">
        <title>Tapping the CABI collections for fungal endophytes: first genome assemblies for Collariella, Neodidymelliopsis, Ascochyta clinopodiicola, Didymella pomorum, Didymosphaeria variabile, Neocosmospora piperis and Neocucurbitaria cava.</title>
        <authorList>
            <person name="Hill R."/>
        </authorList>
    </citation>
    <scope>NUCLEOTIDE SEQUENCE</scope>
    <source>
        <strain evidence="1">IMI 355091</strain>
    </source>
</reference>
<protein>
    <submittedName>
        <fullName evidence="1">Uncharacterized protein</fullName>
    </submittedName>
</protein>
<proteinExistence type="predicted"/>
<evidence type="ECO:0000313" key="1">
    <source>
        <dbReference type="EMBL" id="KAJ4401327.1"/>
    </source>
</evidence>
<evidence type="ECO:0000313" key="2">
    <source>
        <dbReference type="Proteomes" id="UP001140510"/>
    </source>
</evidence>
<name>A0A9W9D5V3_9PLEO</name>
<sequence length="102" mass="11781">MSFFNTLLKAKVLAPLTGNVLAIGGATYYLQSKINYNLEEQEARLDEIEGTLRGHIGLIEDALDRIEKKPFQNHQEKLYSQRARDEKKDKEEKLDLTLRLYA</sequence>
<dbReference type="AlphaFoldDB" id="A0A9W9D5V3"/>
<gene>
    <name evidence="1" type="ORF">N0V91_007991</name>
</gene>
<dbReference type="EMBL" id="JAPEVA010000075">
    <property type="protein sequence ID" value="KAJ4401327.1"/>
    <property type="molecule type" value="Genomic_DNA"/>
</dbReference>
<dbReference type="OrthoDB" id="113620at2759"/>
<dbReference type="Proteomes" id="UP001140510">
    <property type="component" value="Unassembled WGS sequence"/>
</dbReference>
<comment type="caution">
    <text evidence="1">The sequence shown here is derived from an EMBL/GenBank/DDBJ whole genome shotgun (WGS) entry which is preliminary data.</text>
</comment>
<keyword evidence="2" id="KW-1185">Reference proteome</keyword>
<organism evidence="1 2">
    <name type="scientific">Didymella pomorum</name>
    <dbReference type="NCBI Taxonomy" id="749634"/>
    <lineage>
        <taxon>Eukaryota</taxon>
        <taxon>Fungi</taxon>
        <taxon>Dikarya</taxon>
        <taxon>Ascomycota</taxon>
        <taxon>Pezizomycotina</taxon>
        <taxon>Dothideomycetes</taxon>
        <taxon>Pleosporomycetidae</taxon>
        <taxon>Pleosporales</taxon>
        <taxon>Pleosporineae</taxon>
        <taxon>Didymellaceae</taxon>
        <taxon>Didymella</taxon>
    </lineage>
</organism>